<feature type="domain" description="Response regulatory" evidence="5">
    <location>
        <begin position="6"/>
        <end position="124"/>
    </location>
</feature>
<comment type="caution">
    <text evidence="6">The sequence shown here is derived from an EMBL/GenBank/DDBJ whole genome shotgun (WGS) entry which is preliminary data.</text>
</comment>
<dbReference type="GO" id="GO:0000160">
    <property type="term" value="P:phosphorelay signal transduction system"/>
    <property type="evidence" value="ECO:0007669"/>
    <property type="project" value="InterPro"/>
</dbReference>
<organism evidence="6 7">
    <name type="scientific">Membranihabitans marinus</name>
    <dbReference type="NCBI Taxonomy" id="1227546"/>
    <lineage>
        <taxon>Bacteria</taxon>
        <taxon>Pseudomonadati</taxon>
        <taxon>Bacteroidota</taxon>
        <taxon>Saprospiria</taxon>
        <taxon>Saprospirales</taxon>
        <taxon>Saprospiraceae</taxon>
        <taxon>Membranihabitans</taxon>
    </lineage>
</organism>
<evidence type="ECO:0000256" key="1">
    <source>
        <dbReference type="ARBA" id="ARBA00022553"/>
    </source>
</evidence>
<dbReference type="Pfam" id="PF00072">
    <property type="entry name" value="Response_reg"/>
    <property type="match status" value="1"/>
</dbReference>
<proteinExistence type="predicted"/>
<accession>A0A953HUR6</accession>
<evidence type="ECO:0000259" key="5">
    <source>
        <dbReference type="PROSITE" id="PS50110"/>
    </source>
</evidence>
<dbReference type="RefSeq" id="WP_222578386.1">
    <property type="nucleotide sequence ID" value="NZ_JAHVHU010000002.1"/>
</dbReference>
<dbReference type="SMART" id="SM00448">
    <property type="entry name" value="REC"/>
    <property type="match status" value="1"/>
</dbReference>
<evidence type="ECO:0000313" key="6">
    <source>
        <dbReference type="EMBL" id="MBY5956866.1"/>
    </source>
</evidence>
<keyword evidence="1 3" id="KW-0597">Phosphoprotein</keyword>
<evidence type="ECO:0000256" key="3">
    <source>
        <dbReference type="PROSITE-ProRule" id="PRU00169"/>
    </source>
</evidence>
<evidence type="ECO:0000313" key="7">
    <source>
        <dbReference type="Proteomes" id="UP000753961"/>
    </source>
</evidence>
<dbReference type="PANTHER" id="PTHR43214:SF43">
    <property type="entry name" value="TWO-COMPONENT RESPONSE REGULATOR"/>
    <property type="match status" value="1"/>
</dbReference>
<dbReference type="AlphaFoldDB" id="A0A953HUR6"/>
<dbReference type="PANTHER" id="PTHR43214">
    <property type="entry name" value="TWO-COMPONENT RESPONSE REGULATOR"/>
    <property type="match status" value="1"/>
</dbReference>
<dbReference type="PROSITE" id="PS50110">
    <property type="entry name" value="RESPONSE_REGULATORY"/>
    <property type="match status" value="1"/>
</dbReference>
<sequence>MEKIYTVVIVDDHLLFSKALGELVGKFDSFEVQYYCKNGKECVDRIESSPSHPDIVLMDINMPVMNGVDATEYLAAHFPHIKVVALSMNDDESHIIEMLRAGAKGYLVKDISPVELQRALTEVATRGFYYSENVTSSLVSSIQDHTEPGRPAFKENELIFLRLACSQKTYKEIAAEMFLSPKTIDGYREALFKKLGVRSRVGLVLYAIKHGICKL</sequence>
<evidence type="ECO:0000256" key="2">
    <source>
        <dbReference type="ARBA" id="ARBA00023125"/>
    </source>
</evidence>
<dbReference type="GO" id="GO:0006355">
    <property type="term" value="P:regulation of DNA-templated transcription"/>
    <property type="evidence" value="ECO:0007669"/>
    <property type="project" value="InterPro"/>
</dbReference>
<feature type="modified residue" description="4-aspartylphosphate" evidence="3">
    <location>
        <position position="59"/>
    </location>
</feature>
<dbReference type="SUPFAM" id="SSF52172">
    <property type="entry name" value="CheY-like"/>
    <property type="match status" value="1"/>
</dbReference>
<name>A0A953HUR6_9BACT</name>
<dbReference type="Gene3D" id="3.40.50.2300">
    <property type="match status" value="1"/>
</dbReference>
<feature type="domain" description="HTH luxR-type" evidence="4">
    <location>
        <begin position="146"/>
        <end position="211"/>
    </location>
</feature>
<dbReference type="InterPro" id="IPR039420">
    <property type="entry name" value="WalR-like"/>
</dbReference>
<dbReference type="InterPro" id="IPR016032">
    <property type="entry name" value="Sig_transdc_resp-reg_C-effctor"/>
</dbReference>
<dbReference type="PROSITE" id="PS50043">
    <property type="entry name" value="HTH_LUXR_2"/>
    <property type="match status" value="1"/>
</dbReference>
<dbReference type="SMART" id="SM00421">
    <property type="entry name" value="HTH_LUXR"/>
    <property type="match status" value="1"/>
</dbReference>
<protein>
    <submittedName>
        <fullName evidence="6">Response regulator transcription factor</fullName>
    </submittedName>
</protein>
<dbReference type="EMBL" id="JAHVHU010000002">
    <property type="protein sequence ID" value="MBY5956866.1"/>
    <property type="molecule type" value="Genomic_DNA"/>
</dbReference>
<dbReference type="Proteomes" id="UP000753961">
    <property type="component" value="Unassembled WGS sequence"/>
</dbReference>
<keyword evidence="2" id="KW-0238">DNA-binding</keyword>
<dbReference type="Pfam" id="PF00196">
    <property type="entry name" value="GerE"/>
    <property type="match status" value="1"/>
</dbReference>
<evidence type="ECO:0000259" key="4">
    <source>
        <dbReference type="PROSITE" id="PS50043"/>
    </source>
</evidence>
<dbReference type="CDD" id="cd17535">
    <property type="entry name" value="REC_NarL-like"/>
    <property type="match status" value="1"/>
</dbReference>
<keyword evidence="7" id="KW-1185">Reference proteome</keyword>
<dbReference type="SUPFAM" id="SSF46894">
    <property type="entry name" value="C-terminal effector domain of the bipartite response regulators"/>
    <property type="match status" value="1"/>
</dbReference>
<reference evidence="6" key="1">
    <citation type="submission" date="2021-06" db="EMBL/GenBank/DDBJ databases">
        <title>44 bacteria genomes isolated from Dapeng, Shenzhen.</title>
        <authorList>
            <person name="Zheng W."/>
            <person name="Yu S."/>
            <person name="Huang Y."/>
        </authorList>
    </citation>
    <scope>NUCLEOTIDE SEQUENCE</scope>
    <source>
        <strain evidence="6">DP5N28-2</strain>
    </source>
</reference>
<gene>
    <name evidence="6" type="ORF">KUV50_01880</name>
</gene>
<dbReference type="GO" id="GO:0003677">
    <property type="term" value="F:DNA binding"/>
    <property type="evidence" value="ECO:0007669"/>
    <property type="project" value="UniProtKB-KW"/>
</dbReference>
<dbReference type="InterPro" id="IPR058245">
    <property type="entry name" value="NreC/VraR/RcsB-like_REC"/>
</dbReference>
<dbReference type="InterPro" id="IPR000792">
    <property type="entry name" value="Tscrpt_reg_LuxR_C"/>
</dbReference>
<dbReference type="CDD" id="cd06170">
    <property type="entry name" value="LuxR_C_like"/>
    <property type="match status" value="1"/>
</dbReference>
<dbReference type="InterPro" id="IPR001789">
    <property type="entry name" value="Sig_transdc_resp-reg_receiver"/>
</dbReference>
<dbReference type="InterPro" id="IPR011006">
    <property type="entry name" value="CheY-like_superfamily"/>
</dbReference>